<accession>A0A644W4J6</accession>
<feature type="region of interest" description="Disordered" evidence="1">
    <location>
        <begin position="41"/>
        <end position="62"/>
    </location>
</feature>
<feature type="region of interest" description="Disordered" evidence="1">
    <location>
        <begin position="1"/>
        <end position="26"/>
    </location>
</feature>
<name>A0A644W4J6_9ZZZZ</name>
<dbReference type="EMBL" id="VSSQ01000619">
    <property type="protein sequence ID" value="MPL98631.1"/>
    <property type="molecule type" value="Genomic_DNA"/>
</dbReference>
<organism evidence="2">
    <name type="scientific">bioreactor metagenome</name>
    <dbReference type="NCBI Taxonomy" id="1076179"/>
    <lineage>
        <taxon>unclassified sequences</taxon>
        <taxon>metagenomes</taxon>
        <taxon>ecological metagenomes</taxon>
    </lineage>
</organism>
<feature type="compositionally biased region" description="Polar residues" evidence="1">
    <location>
        <begin position="15"/>
        <end position="26"/>
    </location>
</feature>
<evidence type="ECO:0000256" key="1">
    <source>
        <dbReference type="SAM" id="MobiDB-lite"/>
    </source>
</evidence>
<feature type="compositionally biased region" description="Polar residues" evidence="1">
    <location>
        <begin position="47"/>
        <end position="62"/>
    </location>
</feature>
<reference evidence="2" key="1">
    <citation type="submission" date="2019-08" db="EMBL/GenBank/DDBJ databases">
        <authorList>
            <person name="Kucharzyk K."/>
            <person name="Murdoch R.W."/>
            <person name="Higgins S."/>
            <person name="Loffler F."/>
        </authorList>
    </citation>
    <scope>NUCLEOTIDE SEQUENCE</scope>
</reference>
<protein>
    <submittedName>
        <fullName evidence="2">Uncharacterized protein</fullName>
    </submittedName>
</protein>
<proteinExistence type="predicted"/>
<sequence>MVKKRKTVVSKDVSKSNSTTSPSETLSQIIAKGRRLTVAPCDPAASKSKSQRSPYQWETSTSSGSQRAAEFFATITHEPRVLIKLRLDPTVWNHSCTTQFAAAMDCFEQFLRYNAKLCPGGWFAWTVDVSDRQVLCFHLAGSLGRVDGDLKIEALTRRWLALTGSTNPKMLRAKPAPKKVWGAMKKRLKAVLKQKRLTAPASKLYGISRTRNAGIGKLIGPIIVTSATLRKILRMLEQEVYARNPRGFRKLTRRDQYSLTACPLDVVKKAIRIAKTGKP</sequence>
<dbReference type="AlphaFoldDB" id="A0A644W4J6"/>
<comment type="caution">
    <text evidence="2">The sequence shown here is derived from an EMBL/GenBank/DDBJ whole genome shotgun (WGS) entry which is preliminary data.</text>
</comment>
<gene>
    <name evidence="2" type="ORF">SDC9_44837</name>
</gene>
<evidence type="ECO:0000313" key="2">
    <source>
        <dbReference type="EMBL" id="MPL98631.1"/>
    </source>
</evidence>